<accession>A0ABQ9H382</accession>
<reference evidence="2 3" key="1">
    <citation type="submission" date="2023-02" db="EMBL/GenBank/DDBJ databases">
        <title>LHISI_Scaffold_Assembly.</title>
        <authorList>
            <person name="Stuart O.P."/>
            <person name="Cleave R."/>
            <person name="Magrath M.J.L."/>
            <person name="Mikheyev A.S."/>
        </authorList>
    </citation>
    <scope>NUCLEOTIDE SEQUENCE [LARGE SCALE GENOMIC DNA]</scope>
    <source>
        <strain evidence="2">Daus_M_001</strain>
        <tissue evidence="2">Leg muscle</tissue>
    </source>
</reference>
<feature type="region of interest" description="Disordered" evidence="1">
    <location>
        <begin position="1402"/>
        <end position="1424"/>
    </location>
</feature>
<name>A0ABQ9H382_9NEOP</name>
<keyword evidence="3" id="KW-1185">Reference proteome</keyword>
<feature type="region of interest" description="Disordered" evidence="1">
    <location>
        <begin position="1440"/>
        <end position="1467"/>
    </location>
</feature>
<evidence type="ECO:0000313" key="3">
    <source>
        <dbReference type="Proteomes" id="UP001159363"/>
    </source>
</evidence>
<feature type="compositionally biased region" description="Basic and acidic residues" evidence="1">
    <location>
        <begin position="1208"/>
        <end position="1218"/>
    </location>
</feature>
<comment type="caution">
    <text evidence="2">The sequence shown here is derived from an EMBL/GenBank/DDBJ whole genome shotgun (WGS) entry which is preliminary data.</text>
</comment>
<protein>
    <submittedName>
        <fullName evidence="2">Uncharacterized protein</fullName>
    </submittedName>
</protein>
<proteinExistence type="predicted"/>
<evidence type="ECO:0000313" key="2">
    <source>
        <dbReference type="EMBL" id="KAJ8878663.1"/>
    </source>
</evidence>
<sequence>MKARCSFIDNSEISVQIIQQLELTLETSVVAFFYARKSEIYYRGTGASVTLDPAYFTHQTIATRRIRRWVCPAVDNRLLQTASGTMNKLRKTTTTNPITLVCTFEQPLKFLMPRSVLFLPWGRAGLELRADHAEVLLSLSEGGRVVSVKGIACSPLEPSPCHSDGENGFLTQRLAHSPPTKANRVQFPTGSPDFRKWESCRMMPLVGGFSRGYPISPTPSFRRRSIFTSITLIGSQDLAAAVWGELLQVAAVNSVYPGPILVTGSCYERRESTPLIKQQLTLQHFSTPPVRSGVVFKLLASHPGKPGSIPGGVAPPDFRAAGIVPNDAAGRLGVFLVISRLPPPLAFRYPTTGGSPFPSLQPSSLSPSHAAAPGCTVLADPDNDPDIHVKKGRRCSSISSESKDRPNIECEAMRQQRRWTYGMWFRPVVNNLRWTYGMWFRPVVNNLRWTYGMWFRPVVNNLRWTYGMWFRPVVNNLRWTYGMWFRPVVNNLRWTYGMWFRPVVNNLRWTYGMWFRPVVNNLRWTYGMWFRPVVNNLRWTYGMWFRPVVNNLRWTYGMWFRPVVNNLRWTYGMWFRPVVNNLRWTYGMWFRPVVNNLRWTYGMWFRPVVNNLRWTYGMWFLPVLSDVGLSLPQSDICNAACITYECTVKLALSDSVSRSIRSPAKNALITYGVTAPVASGRAQKTWAGELDDVCLFHSPEIQLLPICVPESVLYSSLDAREHRFPNGPIEYNVWLQCNYKKSQPLDEGITRRAFKTANQSLYNVDSIPESVEALKEKLCREEQEYMEKGSGCTLVHVGCNRFRARREKVEAGLLSKSSVERGVEVLVSRQVFDCVSKLPYSERCRWSEGFLRDTPFPPPLRSDAAPYTARFTLIGCQDPVVRAAQTSSSGEVIMYSPFAVTFIFYEPQQKFYYTLFTEKEHAGQAIVPVRLPVQHESRGDMPPRAQWAAGDKTALSGRNHRSLLFYGRRVVGKALPKAQECIGEAVNDGQTYPSPYILGSMPRRQKTPLPVLCWPISGALLNIFGPVYCPVDGVSATVFRKLVHSCRRRRLKHRHLCCGEPPALVALNNNLSPRIILAFYPRFNLTDVKSRQRRPFRFLHQLFQVVATGSALRSETAIYHTWYEIWPYKAGNAMMDAALTRITADMVDLAFFLNYLILSVTKEIMQGDIHSGKEGLGGHGLHFGAMTTSLSVLRTSLNYEEQGKHRQERCKNPCDRENNAVLPRSGQSPYPEAVTEHISSEYCECTELRSFTESGIIVITLETCPEPNMLRQIASSRCSRGMLSVARDGGLQKHTSSVARRRTASFVSGSCHGKNVTSARKWRECQQPPRGCVANKGARAHVWAGPREGWDVGVGGGGAGTICKSARGKCWRNRQPCGNRYGSGVTARCCDPRGEQLVGVWKESERGSQGRGATARRHAPPTNHVPRYTSLFTIHGNLPSEISPEQLRKRPRERPAEDPICNETSHTRAHERTHGIVQGIFHCGIKALHTIKCTERWAIFPYVCAVRCTWPIRTCMPPSSCKVGNGGEK</sequence>
<dbReference type="EMBL" id="JARBHB010000007">
    <property type="protein sequence ID" value="KAJ8878663.1"/>
    <property type="molecule type" value="Genomic_DNA"/>
</dbReference>
<evidence type="ECO:0000256" key="1">
    <source>
        <dbReference type="SAM" id="MobiDB-lite"/>
    </source>
</evidence>
<organism evidence="2 3">
    <name type="scientific">Dryococelus australis</name>
    <dbReference type="NCBI Taxonomy" id="614101"/>
    <lineage>
        <taxon>Eukaryota</taxon>
        <taxon>Metazoa</taxon>
        <taxon>Ecdysozoa</taxon>
        <taxon>Arthropoda</taxon>
        <taxon>Hexapoda</taxon>
        <taxon>Insecta</taxon>
        <taxon>Pterygota</taxon>
        <taxon>Neoptera</taxon>
        <taxon>Polyneoptera</taxon>
        <taxon>Phasmatodea</taxon>
        <taxon>Verophasmatodea</taxon>
        <taxon>Anareolatae</taxon>
        <taxon>Phasmatidae</taxon>
        <taxon>Eurycanthinae</taxon>
        <taxon>Dryococelus</taxon>
    </lineage>
</organism>
<dbReference type="Proteomes" id="UP001159363">
    <property type="component" value="Chromosome 6"/>
</dbReference>
<feature type="region of interest" description="Disordered" evidence="1">
    <location>
        <begin position="1208"/>
        <end position="1231"/>
    </location>
</feature>
<gene>
    <name evidence="2" type="ORF">PR048_019246</name>
</gene>